<evidence type="ECO:0000313" key="5">
    <source>
        <dbReference type="Proteomes" id="UP001271007"/>
    </source>
</evidence>
<comment type="similarity">
    <text evidence="1 3">Belongs to the short-chain dehydrogenases/reductases (SDR) family.</text>
</comment>
<protein>
    <submittedName>
        <fullName evidence="4">Uncharacterized protein</fullName>
    </submittedName>
</protein>
<keyword evidence="2" id="KW-0560">Oxidoreductase</keyword>
<accession>A0AAJ0GBY6</accession>
<dbReference type="Gene3D" id="3.40.50.720">
    <property type="entry name" value="NAD(P)-binding Rossmann-like Domain"/>
    <property type="match status" value="1"/>
</dbReference>
<evidence type="ECO:0000256" key="3">
    <source>
        <dbReference type="RuleBase" id="RU000363"/>
    </source>
</evidence>
<dbReference type="PRINTS" id="PR00080">
    <property type="entry name" value="SDRFAMILY"/>
</dbReference>
<dbReference type="PANTHER" id="PTHR44169">
    <property type="entry name" value="NADPH-DEPENDENT 1-ACYLDIHYDROXYACETONE PHOSPHATE REDUCTASE"/>
    <property type="match status" value="1"/>
</dbReference>
<proteinExistence type="inferred from homology"/>
<gene>
    <name evidence="4" type="ORF">LTR09_009181</name>
</gene>
<dbReference type="SUPFAM" id="SSF51735">
    <property type="entry name" value="NAD(P)-binding Rossmann-fold domains"/>
    <property type="match status" value="1"/>
</dbReference>
<dbReference type="GO" id="GO:0004806">
    <property type="term" value="F:triacylglycerol lipase activity"/>
    <property type="evidence" value="ECO:0007669"/>
    <property type="project" value="TreeGrafter"/>
</dbReference>
<keyword evidence="5" id="KW-1185">Reference proteome</keyword>
<reference evidence="4" key="1">
    <citation type="submission" date="2023-04" db="EMBL/GenBank/DDBJ databases">
        <title>Black Yeasts Isolated from many extreme environments.</title>
        <authorList>
            <person name="Coleine C."/>
            <person name="Stajich J.E."/>
            <person name="Selbmann L."/>
        </authorList>
    </citation>
    <scope>NUCLEOTIDE SEQUENCE</scope>
    <source>
        <strain evidence="4">CCFEE 5312</strain>
    </source>
</reference>
<dbReference type="GO" id="GO:0000140">
    <property type="term" value="F:acylglycerone-phosphate reductase (NADP+) activity"/>
    <property type="evidence" value="ECO:0007669"/>
    <property type="project" value="TreeGrafter"/>
</dbReference>
<sequence>MTVAKRSVLITGCSDGGIGSALATAFRDAGLHVYATARSPSKMKALASSAGIQTLTLDIMSEESIAACVKSIDSLDVLVNNAGEQHTMPILDLDIAEAKKTFDLNVWSQLAVIQAFMPLLRRSSNAMVINHSSSAAIFAVPLAGTYHASKAAISMFTDVLRLELQPFNIKVVDLRTAIVKTNIIQAVQSNRPRLPEGSIYEPARAEVEKAMGLEGFDSAGMSADVWARDVVKDVTKQNPPARIMRGESAWTVALSTWLPHGMFDGMIKKMTGFANVEKILRSS</sequence>
<evidence type="ECO:0000256" key="2">
    <source>
        <dbReference type="ARBA" id="ARBA00023002"/>
    </source>
</evidence>
<evidence type="ECO:0000256" key="1">
    <source>
        <dbReference type="ARBA" id="ARBA00006484"/>
    </source>
</evidence>
<dbReference type="PANTHER" id="PTHR44169:SF6">
    <property type="entry name" value="NADPH-DEPENDENT 1-ACYLDIHYDROXYACETONE PHOSPHATE REDUCTASE"/>
    <property type="match status" value="1"/>
</dbReference>
<dbReference type="GO" id="GO:0005783">
    <property type="term" value="C:endoplasmic reticulum"/>
    <property type="evidence" value="ECO:0007669"/>
    <property type="project" value="TreeGrafter"/>
</dbReference>
<dbReference type="EMBL" id="JAWDJX010000039">
    <property type="protein sequence ID" value="KAK3049514.1"/>
    <property type="molecule type" value="Genomic_DNA"/>
</dbReference>
<dbReference type="PRINTS" id="PR00081">
    <property type="entry name" value="GDHRDH"/>
</dbReference>
<dbReference type="AlphaFoldDB" id="A0AAJ0GBY6"/>
<organism evidence="4 5">
    <name type="scientific">Extremus antarcticus</name>
    <dbReference type="NCBI Taxonomy" id="702011"/>
    <lineage>
        <taxon>Eukaryota</taxon>
        <taxon>Fungi</taxon>
        <taxon>Dikarya</taxon>
        <taxon>Ascomycota</taxon>
        <taxon>Pezizomycotina</taxon>
        <taxon>Dothideomycetes</taxon>
        <taxon>Dothideomycetidae</taxon>
        <taxon>Mycosphaerellales</taxon>
        <taxon>Extremaceae</taxon>
        <taxon>Extremus</taxon>
    </lineage>
</organism>
<name>A0AAJ0GBY6_9PEZI</name>
<evidence type="ECO:0000313" key="4">
    <source>
        <dbReference type="EMBL" id="KAK3049514.1"/>
    </source>
</evidence>
<dbReference type="GO" id="GO:0019433">
    <property type="term" value="P:triglyceride catabolic process"/>
    <property type="evidence" value="ECO:0007669"/>
    <property type="project" value="TreeGrafter"/>
</dbReference>
<dbReference type="GO" id="GO:0006654">
    <property type="term" value="P:phosphatidic acid biosynthetic process"/>
    <property type="evidence" value="ECO:0007669"/>
    <property type="project" value="TreeGrafter"/>
</dbReference>
<comment type="caution">
    <text evidence="4">The sequence shown here is derived from an EMBL/GenBank/DDBJ whole genome shotgun (WGS) entry which is preliminary data.</text>
</comment>
<dbReference type="Proteomes" id="UP001271007">
    <property type="component" value="Unassembled WGS sequence"/>
</dbReference>
<dbReference type="InterPro" id="IPR036291">
    <property type="entry name" value="NAD(P)-bd_dom_sf"/>
</dbReference>
<dbReference type="GO" id="GO:0005811">
    <property type="term" value="C:lipid droplet"/>
    <property type="evidence" value="ECO:0007669"/>
    <property type="project" value="TreeGrafter"/>
</dbReference>
<dbReference type="Pfam" id="PF00106">
    <property type="entry name" value="adh_short"/>
    <property type="match status" value="1"/>
</dbReference>
<dbReference type="CDD" id="cd05374">
    <property type="entry name" value="17beta-HSD-like_SDR_c"/>
    <property type="match status" value="1"/>
</dbReference>
<dbReference type="InterPro" id="IPR002347">
    <property type="entry name" value="SDR_fam"/>
</dbReference>